<organism evidence="2">
    <name type="scientific">Singulisphaera sp. Ch08</name>
    <dbReference type="NCBI Taxonomy" id="3120278"/>
    <lineage>
        <taxon>Bacteria</taxon>
        <taxon>Pseudomonadati</taxon>
        <taxon>Planctomycetota</taxon>
        <taxon>Planctomycetia</taxon>
        <taxon>Isosphaerales</taxon>
        <taxon>Isosphaeraceae</taxon>
        <taxon>Singulisphaera</taxon>
    </lineage>
</organism>
<keyword evidence="1" id="KW-0732">Signal</keyword>
<reference evidence="2" key="1">
    <citation type="submission" date="2024-05" db="EMBL/GenBank/DDBJ databases">
        <title>Planctomycetes of the genus Singulisphaera possess chitinolytic capabilities.</title>
        <authorList>
            <person name="Ivanova A."/>
        </authorList>
    </citation>
    <scope>NUCLEOTIDE SEQUENCE</scope>
    <source>
        <strain evidence="2">Ch08T</strain>
    </source>
</reference>
<feature type="signal peptide" evidence="1">
    <location>
        <begin position="1"/>
        <end position="24"/>
    </location>
</feature>
<proteinExistence type="predicted"/>
<evidence type="ECO:0000313" key="2">
    <source>
        <dbReference type="EMBL" id="XBH02421.1"/>
    </source>
</evidence>
<dbReference type="RefSeq" id="WP_406695164.1">
    <property type="nucleotide sequence ID" value="NZ_CP155447.1"/>
</dbReference>
<protein>
    <submittedName>
        <fullName evidence="2">Uncharacterized protein</fullName>
    </submittedName>
</protein>
<name>A0AAU7CB09_9BACT</name>
<gene>
    <name evidence="2" type="ORF">V5E97_29420</name>
</gene>
<dbReference type="EMBL" id="CP155447">
    <property type="protein sequence ID" value="XBH02421.1"/>
    <property type="molecule type" value="Genomic_DNA"/>
</dbReference>
<evidence type="ECO:0000256" key="1">
    <source>
        <dbReference type="SAM" id="SignalP"/>
    </source>
</evidence>
<accession>A0AAU7CB09</accession>
<sequence>MHRRFRLALALTVVMAASAGQAHAQYYGGYGGYGWGGWGGETAQGSIARGLGFYNIGAGIYNKDTAVANSINADTIMRWNQYVWLGQQEANKREYLRRARREQRDSKSGDAIYKRLLESPSASDISSGDALNVILEQITDPRIHSSALRLANQSLESDVINNIPFQNASEGITLSLNQLTAQEGWPLALQGDTFAEERAAYQEAIADALKEDEEGEISPATLAKVRAAASRVRVKFEANRPKDPKALVDGENYVKALSGMARMLENPQTEQVLSKLKEVKKTTLGNLLGFMHTYNLRFGPAKTPEQRAVYQGLYPLMATQRDTLLKDVKLDQGELAAAKNRPTDFFSGMHLDYLDPKPKQDEKK</sequence>
<dbReference type="AlphaFoldDB" id="A0AAU7CB09"/>
<feature type="chain" id="PRO_5043974968" evidence="1">
    <location>
        <begin position="25"/>
        <end position="364"/>
    </location>
</feature>